<feature type="transmembrane region" description="Helical" evidence="1">
    <location>
        <begin position="96"/>
        <end position="118"/>
    </location>
</feature>
<reference evidence="2" key="1">
    <citation type="submission" date="2020-01" db="EMBL/GenBank/DDBJ databases">
        <authorList>
            <person name="Mishra B."/>
        </authorList>
    </citation>
    <scope>NUCLEOTIDE SEQUENCE [LARGE SCALE GENOMIC DNA]</scope>
</reference>
<keyword evidence="1" id="KW-1133">Transmembrane helix</keyword>
<gene>
    <name evidence="2" type="ORF">MERR_LOCUS42884</name>
</gene>
<organism evidence="2 3">
    <name type="scientific">Microthlaspi erraticum</name>
    <dbReference type="NCBI Taxonomy" id="1685480"/>
    <lineage>
        <taxon>Eukaryota</taxon>
        <taxon>Viridiplantae</taxon>
        <taxon>Streptophyta</taxon>
        <taxon>Embryophyta</taxon>
        <taxon>Tracheophyta</taxon>
        <taxon>Spermatophyta</taxon>
        <taxon>Magnoliopsida</taxon>
        <taxon>eudicotyledons</taxon>
        <taxon>Gunneridae</taxon>
        <taxon>Pentapetalae</taxon>
        <taxon>rosids</taxon>
        <taxon>malvids</taxon>
        <taxon>Brassicales</taxon>
        <taxon>Brassicaceae</taxon>
        <taxon>Coluteocarpeae</taxon>
        <taxon>Microthlaspi</taxon>
    </lineage>
</organism>
<keyword evidence="3" id="KW-1185">Reference proteome</keyword>
<proteinExistence type="predicted"/>
<dbReference type="OrthoDB" id="1053004at2759"/>
<evidence type="ECO:0000313" key="2">
    <source>
        <dbReference type="EMBL" id="CAA7055648.1"/>
    </source>
</evidence>
<feature type="transmembrane region" description="Helical" evidence="1">
    <location>
        <begin position="62"/>
        <end position="84"/>
    </location>
</feature>
<sequence>MGNTKPRATIIHESPSLLRTWWMNKNLQYDVAMSSFIIIINIVAFVRVITYKIPFYNDENQLPLILVFVMFYILSGIVSCNLWVRAIEDVNSSQVALYVGRICHTLGFCIFFGLLYCISPHLALRFGVPGLIWFVAALVAPCCSSFPSIRSGLCQKVQELRYWWKRVNQPRSVVLKS</sequence>
<keyword evidence="1" id="KW-0812">Transmembrane</keyword>
<accession>A0A6D2KU40</accession>
<protein>
    <submittedName>
        <fullName evidence="2">Uncharacterized protein</fullName>
    </submittedName>
</protein>
<dbReference type="AlphaFoldDB" id="A0A6D2KU40"/>
<feature type="transmembrane region" description="Helical" evidence="1">
    <location>
        <begin position="31"/>
        <end position="50"/>
    </location>
</feature>
<dbReference type="Proteomes" id="UP000467841">
    <property type="component" value="Unassembled WGS sequence"/>
</dbReference>
<feature type="transmembrane region" description="Helical" evidence="1">
    <location>
        <begin position="130"/>
        <end position="149"/>
    </location>
</feature>
<evidence type="ECO:0000313" key="3">
    <source>
        <dbReference type="Proteomes" id="UP000467841"/>
    </source>
</evidence>
<keyword evidence="1" id="KW-0472">Membrane</keyword>
<name>A0A6D2KU40_9BRAS</name>
<evidence type="ECO:0000256" key="1">
    <source>
        <dbReference type="SAM" id="Phobius"/>
    </source>
</evidence>
<dbReference type="EMBL" id="CACVBM020001607">
    <property type="protein sequence ID" value="CAA7055648.1"/>
    <property type="molecule type" value="Genomic_DNA"/>
</dbReference>
<comment type="caution">
    <text evidence="2">The sequence shown here is derived from an EMBL/GenBank/DDBJ whole genome shotgun (WGS) entry which is preliminary data.</text>
</comment>